<dbReference type="EMBL" id="GBRH01187831">
    <property type="protein sequence ID" value="JAE10065.1"/>
    <property type="molecule type" value="Transcribed_RNA"/>
</dbReference>
<name>A0A0A9FAL2_ARUDO</name>
<reference evidence="1" key="2">
    <citation type="journal article" date="2015" name="Data Brief">
        <title>Shoot transcriptome of the giant reed, Arundo donax.</title>
        <authorList>
            <person name="Barrero R.A."/>
            <person name="Guerrero F.D."/>
            <person name="Moolhuijzen P."/>
            <person name="Goolsby J.A."/>
            <person name="Tidwell J."/>
            <person name="Bellgard S.E."/>
            <person name="Bellgard M.I."/>
        </authorList>
    </citation>
    <scope>NUCLEOTIDE SEQUENCE</scope>
    <source>
        <tissue evidence="1">Shoot tissue taken approximately 20 cm above the soil surface</tissue>
    </source>
</reference>
<accession>A0A0A9FAL2</accession>
<reference evidence="1" key="1">
    <citation type="submission" date="2014-09" db="EMBL/GenBank/DDBJ databases">
        <authorList>
            <person name="Magalhaes I.L.F."/>
            <person name="Oliveira U."/>
            <person name="Santos F.R."/>
            <person name="Vidigal T.H.D.A."/>
            <person name="Brescovit A.D."/>
            <person name="Santos A.J."/>
        </authorList>
    </citation>
    <scope>NUCLEOTIDE SEQUENCE</scope>
    <source>
        <tissue evidence="1">Shoot tissue taken approximately 20 cm above the soil surface</tissue>
    </source>
</reference>
<organism evidence="1">
    <name type="scientific">Arundo donax</name>
    <name type="common">Giant reed</name>
    <name type="synonym">Donax arundinaceus</name>
    <dbReference type="NCBI Taxonomy" id="35708"/>
    <lineage>
        <taxon>Eukaryota</taxon>
        <taxon>Viridiplantae</taxon>
        <taxon>Streptophyta</taxon>
        <taxon>Embryophyta</taxon>
        <taxon>Tracheophyta</taxon>
        <taxon>Spermatophyta</taxon>
        <taxon>Magnoliopsida</taxon>
        <taxon>Liliopsida</taxon>
        <taxon>Poales</taxon>
        <taxon>Poaceae</taxon>
        <taxon>PACMAD clade</taxon>
        <taxon>Arundinoideae</taxon>
        <taxon>Arundineae</taxon>
        <taxon>Arundo</taxon>
    </lineage>
</organism>
<protein>
    <submittedName>
        <fullName evidence="1">Uncharacterized protein</fullName>
    </submittedName>
</protein>
<sequence length="44" mass="5097">MAKLLSNTTVSQVSSEVKATWRACRCRWPPASRGRRRRARPRRG</sequence>
<dbReference type="AlphaFoldDB" id="A0A0A9FAL2"/>
<proteinExistence type="predicted"/>
<evidence type="ECO:0000313" key="1">
    <source>
        <dbReference type="EMBL" id="JAE10065.1"/>
    </source>
</evidence>